<dbReference type="OrthoDB" id="5319888at2"/>
<dbReference type="Proteomes" id="UP000292424">
    <property type="component" value="Chromosome"/>
</dbReference>
<dbReference type="Pfam" id="PF00583">
    <property type="entry name" value="Acetyltransf_1"/>
    <property type="match status" value="1"/>
</dbReference>
<name>A0A5P2FY22_9BACT</name>
<dbReference type="SUPFAM" id="SSF55729">
    <property type="entry name" value="Acyl-CoA N-acyltransferases (Nat)"/>
    <property type="match status" value="1"/>
</dbReference>
<keyword evidence="3" id="KW-1185">Reference proteome</keyword>
<dbReference type="EMBL" id="CP044016">
    <property type="protein sequence ID" value="QES87837.1"/>
    <property type="molecule type" value="Genomic_DNA"/>
</dbReference>
<keyword evidence="2" id="KW-0808">Transferase</keyword>
<feature type="domain" description="N-acetyltransferase" evidence="1">
    <location>
        <begin position="3"/>
        <end position="187"/>
    </location>
</feature>
<dbReference type="InterPro" id="IPR000182">
    <property type="entry name" value="GNAT_dom"/>
</dbReference>
<dbReference type="Gene3D" id="3.40.630.30">
    <property type="match status" value="1"/>
</dbReference>
<proteinExistence type="predicted"/>
<gene>
    <name evidence="2" type="ORF">E0W69_003860</name>
</gene>
<dbReference type="CDD" id="cd04301">
    <property type="entry name" value="NAT_SF"/>
    <property type="match status" value="1"/>
</dbReference>
<reference evidence="2 3" key="1">
    <citation type="submission" date="2019-09" db="EMBL/GenBank/DDBJ databases">
        <title>Complete genome sequence of Arachidicoccus sp. B3-10 isolated from apple orchard soil.</title>
        <authorList>
            <person name="Kim H.S."/>
            <person name="Han K.-I."/>
            <person name="Suh M.K."/>
            <person name="Lee K.C."/>
            <person name="Eom M.K."/>
            <person name="Kim J.-S."/>
            <person name="Kang S.W."/>
            <person name="Sin Y."/>
            <person name="Lee J.-S."/>
        </authorList>
    </citation>
    <scope>NUCLEOTIDE SEQUENCE [LARGE SCALE GENOMIC DNA]</scope>
    <source>
        <strain evidence="2 3">B3-10</strain>
    </source>
</reference>
<sequence>MEIQFRKGKKSDSIQVAPLIVAAMGELAYKFIGKQDYIMACQLFAHFVTLENNQYSYQNLYVAELDSEIIGMILAYDGENLDKLRKPLLAYLAEKYAVNLNSIQDETQEGEFYLDCIAILPKYRGLGIAGKLLKYVKAEITFLSPHPLGLIVEKNNNSAINAYLKCGFDIKDEKKILGQAYWHMQLK</sequence>
<accession>A0A5P2FY22</accession>
<organism evidence="2 3">
    <name type="scientific">Rhizosphaericola mali</name>
    <dbReference type="NCBI Taxonomy" id="2545455"/>
    <lineage>
        <taxon>Bacteria</taxon>
        <taxon>Pseudomonadati</taxon>
        <taxon>Bacteroidota</taxon>
        <taxon>Chitinophagia</taxon>
        <taxon>Chitinophagales</taxon>
        <taxon>Chitinophagaceae</taxon>
        <taxon>Rhizosphaericola</taxon>
    </lineage>
</organism>
<evidence type="ECO:0000313" key="2">
    <source>
        <dbReference type="EMBL" id="QES87837.1"/>
    </source>
</evidence>
<dbReference type="InterPro" id="IPR016181">
    <property type="entry name" value="Acyl_CoA_acyltransferase"/>
</dbReference>
<dbReference type="GO" id="GO:0016747">
    <property type="term" value="F:acyltransferase activity, transferring groups other than amino-acyl groups"/>
    <property type="evidence" value="ECO:0007669"/>
    <property type="project" value="InterPro"/>
</dbReference>
<evidence type="ECO:0000313" key="3">
    <source>
        <dbReference type="Proteomes" id="UP000292424"/>
    </source>
</evidence>
<dbReference type="PROSITE" id="PS51186">
    <property type="entry name" value="GNAT"/>
    <property type="match status" value="1"/>
</dbReference>
<dbReference type="AlphaFoldDB" id="A0A5P2FY22"/>
<evidence type="ECO:0000259" key="1">
    <source>
        <dbReference type="PROSITE" id="PS51186"/>
    </source>
</evidence>
<dbReference type="RefSeq" id="WP_131328724.1">
    <property type="nucleotide sequence ID" value="NZ_CP044016.1"/>
</dbReference>
<dbReference type="KEGG" id="arac:E0W69_003860"/>
<protein>
    <submittedName>
        <fullName evidence="2">GNAT family N-acetyltransferase</fullName>
    </submittedName>
</protein>